<evidence type="ECO:0000256" key="5">
    <source>
        <dbReference type="SAM" id="MobiDB-lite"/>
    </source>
</evidence>
<dbReference type="Pfam" id="PF01951">
    <property type="entry name" value="Archease"/>
    <property type="match status" value="1"/>
</dbReference>
<feature type="region of interest" description="Disordered" evidence="5">
    <location>
        <begin position="1"/>
        <end position="100"/>
    </location>
</feature>
<sequence>MEYASLPQRPQQRERRSNKRPKVDDAGGPQVTAAAGTPPPAGAGGEQQPAQPDLQQAERQAGQQDQPPADEQQQQQQQQGEQGEQQGAKHEAAGGDGAPPAAARLDLQVYRSAAVRGHKFEYLDHTADVQLHAWGQTLTEAFENCALAMFNYMTPLKGIGADPALTRRYEAEGHDLQSLLFNFLDELLFAFATEFFVAKQLRITRFDRGDVAQQGEEGSGGSGGGGGGGEGAGGSWRIEAEGEGEKFDRERHASGTEVKAITYSAMQINEKPGDAEVFVIVDI</sequence>
<proteinExistence type="inferred from homology"/>
<dbReference type="GO" id="GO:0006388">
    <property type="term" value="P:tRNA splicing, via endonucleolytic cleavage and ligation"/>
    <property type="evidence" value="ECO:0007669"/>
    <property type="project" value="TreeGrafter"/>
</dbReference>
<keyword evidence="4" id="KW-0106">Calcium</keyword>
<feature type="region of interest" description="Disordered" evidence="5">
    <location>
        <begin position="212"/>
        <end position="236"/>
    </location>
</feature>
<dbReference type="InterPro" id="IPR036820">
    <property type="entry name" value="Archease_dom_sf"/>
</dbReference>
<evidence type="ECO:0000259" key="6">
    <source>
        <dbReference type="Pfam" id="PF01951"/>
    </source>
</evidence>
<dbReference type="OrthoDB" id="2190767at2759"/>
<feature type="compositionally biased region" description="Gly residues" evidence="5">
    <location>
        <begin position="217"/>
        <end position="234"/>
    </location>
</feature>
<feature type="compositionally biased region" description="Basic and acidic residues" evidence="5">
    <location>
        <begin position="11"/>
        <end position="25"/>
    </location>
</feature>
<dbReference type="Gene3D" id="3.55.10.10">
    <property type="entry name" value="Archease domain"/>
    <property type="match status" value="1"/>
</dbReference>
<dbReference type="GO" id="GO:0072669">
    <property type="term" value="C:tRNA-splicing ligase complex"/>
    <property type="evidence" value="ECO:0007669"/>
    <property type="project" value="TreeGrafter"/>
</dbReference>
<comment type="similarity">
    <text evidence="1">Belongs to the archease family.</text>
</comment>
<evidence type="ECO:0000313" key="8">
    <source>
        <dbReference type="Proteomes" id="UP000239649"/>
    </source>
</evidence>
<evidence type="ECO:0000256" key="4">
    <source>
        <dbReference type="ARBA" id="ARBA00022837"/>
    </source>
</evidence>
<comment type="caution">
    <text evidence="7">The sequence shown here is derived from an EMBL/GenBank/DDBJ whole genome shotgun (WGS) entry which is preliminary data.</text>
</comment>
<feature type="domain" description="Archease" evidence="6">
    <location>
        <begin position="120"/>
        <end position="283"/>
    </location>
</feature>
<organism evidence="7 8">
    <name type="scientific">Micractinium conductrix</name>
    <dbReference type="NCBI Taxonomy" id="554055"/>
    <lineage>
        <taxon>Eukaryota</taxon>
        <taxon>Viridiplantae</taxon>
        <taxon>Chlorophyta</taxon>
        <taxon>core chlorophytes</taxon>
        <taxon>Trebouxiophyceae</taxon>
        <taxon>Chlorellales</taxon>
        <taxon>Chlorellaceae</taxon>
        <taxon>Chlorella clade</taxon>
        <taxon>Micractinium</taxon>
    </lineage>
</organism>
<dbReference type="EMBL" id="LHPF02000018">
    <property type="protein sequence ID" value="PSC70661.1"/>
    <property type="molecule type" value="Genomic_DNA"/>
</dbReference>
<feature type="compositionally biased region" description="Low complexity" evidence="5">
    <location>
        <begin position="26"/>
        <end position="36"/>
    </location>
</feature>
<gene>
    <name evidence="7" type="ORF">C2E20_5892</name>
</gene>
<dbReference type="GO" id="GO:0046872">
    <property type="term" value="F:metal ion binding"/>
    <property type="evidence" value="ECO:0007669"/>
    <property type="project" value="UniProtKB-KW"/>
</dbReference>
<accession>A0A2P6V9A2</accession>
<dbReference type="STRING" id="554055.A0A2P6V9A2"/>
<evidence type="ECO:0000256" key="2">
    <source>
        <dbReference type="ARBA" id="ARBA00022694"/>
    </source>
</evidence>
<dbReference type="InterPro" id="IPR023572">
    <property type="entry name" value="Archease_dom"/>
</dbReference>
<dbReference type="PANTHER" id="PTHR12682">
    <property type="entry name" value="ARCHEASE"/>
    <property type="match status" value="1"/>
</dbReference>
<dbReference type="Proteomes" id="UP000239649">
    <property type="component" value="Unassembled WGS sequence"/>
</dbReference>
<dbReference type="InterPro" id="IPR002804">
    <property type="entry name" value="Archease"/>
</dbReference>
<dbReference type="PANTHER" id="PTHR12682:SF11">
    <property type="entry name" value="PROTEIN ARCHEASE"/>
    <property type="match status" value="1"/>
</dbReference>
<protein>
    <submittedName>
        <fullName evidence="7">Archease-like</fullName>
    </submittedName>
</protein>
<evidence type="ECO:0000313" key="7">
    <source>
        <dbReference type="EMBL" id="PSC70661.1"/>
    </source>
</evidence>
<name>A0A2P6V9A2_9CHLO</name>
<reference evidence="7 8" key="1">
    <citation type="journal article" date="2018" name="Plant J.">
        <title>Genome sequences of Chlorella sorokiniana UTEX 1602 and Micractinium conductrix SAG 241.80: implications to maltose excretion by a green alga.</title>
        <authorList>
            <person name="Arriola M.B."/>
            <person name="Velmurugan N."/>
            <person name="Zhang Y."/>
            <person name="Plunkett M.H."/>
            <person name="Hondzo H."/>
            <person name="Barney B.M."/>
        </authorList>
    </citation>
    <scope>NUCLEOTIDE SEQUENCE [LARGE SCALE GENOMIC DNA]</scope>
    <source>
        <strain evidence="7 8">SAG 241.80</strain>
    </source>
</reference>
<evidence type="ECO:0000256" key="3">
    <source>
        <dbReference type="ARBA" id="ARBA00022723"/>
    </source>
</evidence>
<feature type="compositionally biased region" description="Low complexity" evidence="5">
    <location>
        <begin position="46"/>
        <end position="86"/>
    </location>
</feature>
<keyword evidence="2" id="KW-0819">tRNA processing</keyword>
<keyword evidence="3" id="KW-0479">Metal-binding</keyword>
<dbReference type="SUPFAM" id="SSF69819">
    <property type="entry name" value="MTH1598-like"/>
    <property type="match status" value="1"/>
</dbReference>
<dbReference type="AlphaFoldDB" id="A0A2P6V9A2"/>
<evidence type="ECO:0000256" key="1">
    <source>
        <dbReference type="ARBA" id="ARBA00007963"/>
    </source>
</evidence>
<keyword evidence="8" id="KW-1185">Reference proteome</keyword>